<dbReference type="InterPro" id="IPR004104">
    <property type="entry name" value="Gfo/Idh/MocA-like_OxRdtase_C"/>
</dbReference>
<dbReference type="GO" id="GO:0000166">
    <property type="term" value="F:nucleotide binding"/>
    <property type="evidence" value="ECO:0007669"/>
    <property type="project" value="InterPro"/>
</dbReference>
<organism evidence="5 6">
    <name type="scientific">Tangfeifania diversioriginum</name>
    <dbReference type="NCBI Taxonomy" id="1168035"/>
    <lineage>
        <taxon>Bacteria</taxon>
        <taxon>Pseudomonadati</taxon>
        <taxon>Bacteroidota</taxon>
        <taxon>Bacteroidia</taxon>
        <taxon>Marinilabiliales</taxon>
        <taxon>Prolixibacteraceae</taxon>
        <taxon>Tangfeifania</taxon>
    </lineage>
</organism>
<dbReference type="STRING" id="1168035.SAMN05444280_10466"/>
<evidence type="ECO:0000256" key="2">
    <source>
        <dbReference type="ARBA" id="ARBA00023002"/>
    </source>
</evidence>
<proteinExistence type="inferred from homology"/>
<dbReference type="PANTHER" id="PTHR43708">
    <property type="entry name" value="CONSERVED EXPRESSED OXIDOREDUCTASE (EUROFUNG)"/>
    <property type="match status" value="1"/>
</dbReference>
<reference evidence="5 6" key="1">
    <citation type="submission" date="2016-11" db="EMBL/GenBank/DDBJ databases">
        <authorList>
            <person name="Jaros S."/>
            <person name="Januszkiewicz K."/>
            <person name="Wedrychowicz H."/>
        </authorList>
    </citation>
    <scope>NUCLEOTIDE SEQUENCE [LARGE SCALE GENOMIC DNA]</scope>
    <source>
        <strain evidence="5 6">DSM 27063</strain>
    </source>
</reference>
<name>A0A1M6CRZ5_9BACT</name>
<comment type="similarity">
    <text evidence="1">Belongs to the Gfo/Idh/MocA family.</text>
</comment>
<dbReference type="Pfam" id="PF01408">
    <property type="entry name" value="GFO_IDH_MocA"/>
    <property type="match status" value="1"/>
</dbReference>
<dbReference type="Pfam" id="PF02894">
    <property type="entry name" value="GFO_IDH_MocA_C"/>
    <property type="match status" value="1"/>
</dbReference>
<keyword evidence="6" id="KW-1185">Reference proteome</keyword>
<accession>A0A1M6CRZ5</accession>
<protein>
    <submittedName>
        <fullName evidence="5">Predicted dehydrogenase</fullName>
    </submittedName>
</protein>
<dbReference type="SUPFAM" id="SSF51735">
    <property type="entry name" value="NAD(P)-binding Rossmann-fold domains"/>
    <property type="match status" value="1"/>
</dbReference>
<keyword evidence="2" id="KW-0560">Oxidoreductase</keyword>
<dbReference type="Proteomes" id="UP000184050">
    <property type="component" value="Unassembled WGS sequence"/>
</dbReference>
<dbReference type="PANTHER" id="PTHR43708:SF5">
    <property type="entry name" value="CONSERVED EXPRESSED OXIDOREDUCTASE (EUROFUNG)-RELATED"/>
    <property type="match status" value="1"/>
</dbReference>
<feature type="domain" description="Gfo/Idh/MocA-like oxidoreductase C-terminal" evidence="4">
    <location>
        <begin position="134"/>
        <end position="347"/>
    </location>
</feature>
<dbReference type="Gene3D" id="3.30.360.10">
    <property type="entry name" value="Dihydrodipicolinate Reductase, domain 2"/>
    <property type="match status" value="1"/>
</dbReference>
<sequence length="348" mass="39692">MKPTIKVALASFGMSGQVFHGPLLKVHPGFEVIQILERSKKLSAQLFPDADIVRDFNKILENKESELVVINTPDALHYEMAKQAINAGKNIIVEKPVTQKSWQAEELVKLAREKGVLLTVYQNRRWDGDFLTVKKVLEQGNVGRLIEFESHFDRYRTFIKPDTWKEEGDEYVGVLHNLGSHMVDQAYVLFGKPEWVDARLKIVRQGGKVADYYDIRLEYTGFSVILKCSYLVKDPGPRYSIFGEYGTFHKWGIDNQEEKMKSGKLPVGDDWGSEPEKVWGTLTYEKDGLEFQGKVQTIPGNYNAFYNNIFDVLRNGAELAVKPEEATEVLKILEACLESNRKRKAIAL</sequence>
<dbReference type="OrthoDB" id="9815825at2"/>
<evidence type="ECO:0000313" key="6">
    <source>
        <dbReference type="Proteomes" id="UP000184050"/>
    </source>
</evidence>
<dbReference type="InterPro" id="IPR051317">
    <property type="entry name" value="Gfo/Idh/MocA_oxidoreduct"/>
</dbReference>
<dbReference type="Gene3D" id="3.40.50.720">
    <property type="entry name" value="NAD(P)-binding Rossmann-like Domain"/>
    <property type="match status" value="1"/>
</dbReference>
<dbReference type="RefSeq" id="WP_073165759.1">
    <property type="nucleotide sequence ID" value="NZ_FQZE01000004.1"/>
</dbReference>
<evidence type="ECO:0000256" key="1">
    <source>
        <dbReference type="ARBA" id="ARBA00010928"/>
    </source>
</evidence>
<dbReference type="EMBL" id="FQZE01000004">
    <property type="protein sequence ID" value="SHI63621.1"/>
    <property type="molecule type" value="Genomic_DNA"/>
</dbReference>
<evidence type="ECO:0000259" key="3">
    <source>
        <dbReference type="Pfam" id="PF01408"/>
    </source>
</evidence>
<feature type="domain" description="Gfo/Idh/MocA-like oxidoreductase N-terminal" evidence="3">
    <location>
        <begin position="5"/>
        <end position="121"/>
    </location>
</feature>
<dbReference type="GO" id="GO:0016491">
    <property type="term" value="F:oxidoreductase activity"/>
    <property type="evidence" value="ECO:0007669"/>
    <property type="project" value="UniProtKB-KW"/>
</dbReference>
<dbReference type="InterPro" id="IPR036291">
    <property type="entry name" value="NAD(P)-bd_dom_sf"/>
</dbReference>
<gene>
    <name evidence="5" type="ORF">SAMN05444280_10466</name>
</gene>
<dbReference type="InterPro" id="IPR000683">
    <property type="entry name" value="Gfo/Idh/MocA-like_OxRdtase_N"/>
</dbReference>
<evidence type="ECO:0000313" key="5">
    <source>
        <dbReference type="EMBL" id="SHI63621.1"/>
    </source>
</evidence>
<evidence type="ECO:0000259" key="4">
    <source>
        <dbReference type="Pfam" id="PF02894"/>
    </source>
</evidence>
<dbReference type="AlphaFoldDB" id="A0A1M6CRZ5"/>